<evidence type="ECO:0000313" key="1">
    <source>
        <dbReference type="EMBL" id="JAD36004.1"/>
    </source>
</evidence>
<organism evidence="1">
    <name type="scientific">Arundo donax</name>
    <name type="common">Giant reed</name>
    <name type="synonym">Donax arundinaceus</name>
    <dbReference type="NCBI Taxonomy" id="35708"/>
    <lineage>
        <taxon>Eukaryota</taxon>
        <taxon>Viridiplantae</taxon>
        <taxon>Streptophyta</taxon>
        <taxon>Embryophyta</taxon>
        <taxon>Tracheophyta</taxon>
        <taxon>Spermatophyta</taxon>
        <taxon>Magnoliopsida</taxon>
        <taxon>Liliopsida</taxon>
        <taxon>Poales</taxon>
        <taxon>Poaceae</taxon>
        <taxon>PACMAD clade</taxon>
        <taxon>Arundinoideae</taxon>
        <taxon>Arundineae</taxon>
        <taxon>Arundo</taxon>
    </lineage>
</organism>
<sequence length="66" mass="7722">MPILPFPFVMTDAEKIECWLGFIGISHLVSLKELMLHVGIDDIKMQRWKEISMLHKNKPCVKRQSN</sequence>
<accession>A0A0A8Z9D1</accession>
<protein>
    <submittedName>
        <fullName evidence="1">Uncharacterized protein</fullName>
    </submittedName>
</protein>
<dbReference type="AlphaFoldDB" id="A0A0A8Z9D1"/>
<name>A0A0A8Z9D1_ARUDO</name>
<reference evidence="1" key="1">
    <citation type="submission" date="2014-09" db="EMBL/GenBank/DDBJ databases">
        <authorList>
            <person name="Magalhaes I.L.F."/>
            <person name="Oliveira U."/>
            <person name="Santos F.R."/>
            <person name="Vidigal T.H.D.A."/>
            <person name="Brescovit A.D."/>
            <person name="Santos A.J."/>
        </authorList>
    </citation>
    <scope>NUCLEOTIDE SEQUENCE</scope>
    <source>
        <tissue evidence="1">Shoot tissue taken approximately 20 cm above the soil surface</tissue>
    </source>
</reference>
<reference evidence="1" key="2">
    <citation type="journal article" date="2015" name="Data Brief">
        <title>Shoot transcriptome of the giant reed, Arundo donax.</title>
        <authorList>
            <person name="Barrero R.A."/>
            <person name="Guerrero F.D."/>
            <person name="Moolhuijzen P."/>
            <person name="Goolsby J.A."/>
            <person name="Tidwell J."/>
            <person name="Bellgard S.E."/>
            <person name="Bellgard M.I."/>
        </authorList>
    </citation>
    <scope>NUCLEOTIDE SEQUENCE</scope>
    <source>
        <tissue evidence="1">Shoot tissue taken approximately 20 cm above the soil surface</tissue>
    </source>
</reference>
<dbReference type="EMBL" id="GBRH01261891">
    <property type="protein sequence ID" value="JAD36004.1"/>
    <property type="molecule type" value="Transcribed_RNA"/>
</dbReference>
<proteinExistence type="predicted"/>